<dbReference type="Gene3D" id="3.20.20.30">
    <property type="entry name" value="Luciferase-like domain"/>
    <property type="match status" value="1"/>
</dbReference>
<sequence length="410" mass="46048">MKFVLSHIPQIPGDKEKLAPIGRNTEAYQKMLAEVQALVLRADELGFYGYGTAEHHFHTEGYEVNSQPMMLYTKLATLTRNIKFIPLSLVPVSTNPLYVAEQAAMFDQMFPGRIEVALARGYQARWMQTMAQQENVTSGMPGSESDTRNREIYTEYVEVIKLAWTEDAFNYNGKHIQVPFPYEGIKNYGGAAIARRYGSPGEVNDDDTIAKIGVVPAPYSRPYPQLWLPFTLNPQTLVNAAAEGYNMLISNSDPSKFQDFLELFQKTAAGVGRDVELGENVCPVREVIVGDSYDEAFDIAVRGPGQVFYDYFQNFGFMENWRRPEDDPANFPLMFDSPEALAKRWVDTKFILCGTPSDVAEQVDDLRTGHGIGANVSHLAYQQAGQGSLPPEVTMRQLERVSQEVFAKFM</sequence>
<organism evidence="4 5">
    <name type="scientific">Rhodococcus ruber</name>
    <dbReference type="NCBI Taxonomy" id="1830"/>
    <lineage>
        <taxon>Bacteria</taxon>
        <taxon>Bacillati</taxon>
        <taxon>Actinomycetota</taxon>
        <taxon>Actinomycetes</taxon>
        <taxon>Mycobacteriales</taxon>
        <taxon>Nocardiaceae</taxon>
        <taxon>Rhodococcus</taxon>
    </lineage>
</organism>
<proteinExistence type="predicted"/>
<accession>A0ABT4MFI8</accession>
<name>A0ABT4MFI8_9NOCA</name>
<gene>
    <name evidence="4" type="ORF">O4220_13175</name>
</gene>
<dbReference type="PANTHER" id="PTHR30137">
    <property type="entry name" value="LUCIFERASE-LIKE MONOOXYGENASE"/>
    <property type="match status" value="1"/>
</dbReference>
<dbReference type="PANTHER" id="PTHR30137:SF8">
    <property type="entry name" value="BLR5498 PROTEIN"/>
    <property type="match status" value="1"/>
</dbReference>
<keyword evidence="5" id="KW-1185">Reference proteome</keyword>
<dbReference type="SUPFAM" id="SSF51679">
    <property type="entry name" value="Bacterial luciferase-like"/>
    <property type="match status" value="1"/>
</dbReference>
<dbReference type="Proteomes" id="UP001081071">
    <property type="component" value="Unassembled WGS sequence"/>
</dbReference>
<evidence type="ECO:0000313" key="5">
    <source>
        <dbReference type="Proteomes" id="UP001081071"/>
    </source>
</evidence>
<evidence type="ECO:0000256" key="2">
    <source>
        <dbReference type="ARBA" id="ARBA00023033"/>
    </source>
</evidence>
<keyword evidence="1" id="KW-0560">Oxidoreductase</keyword>
<dbReference type="InterPro" id="IPR036661">
    <property type="entry name" value="Luciferase-like_sf"/>
</dbReference>
<reference evidence="4" key="1">
    <citation type="submission" date="2022-12" db="EMBL/GenBank/DDBJ databases">
        <authorList>
            <person name="Krivoruchko A.V."/>
            <person name="Elkin A."/>
        </authorList>
    </citation>
    <scope>NUCLEOTIDE SEQUENCE</scope>
    <source>
        <strain evidence="4">IEGM 1391</strain>
    </source>
</reference>
<dbReference type="EMBL" id="JAPWIJ010000005">
    <property type="protein sequence ID" value="MCZ4519469.1"/>
    <property type="molecule type" value="Genomic_DNA"/>
</dbReference>
<comment type="caution">
    <text evidence="4">The sequence shown here is derived from an EMBL/GenBank/DDBJ whole genome shotgun (WGS) entry which is preliminary data.</text>
</comment>
<protein>
    <submittedName>
        <fullName evidence="4">LLM class flavin-dependent oxidoreductase</fullName>
    </submittedName>
</protein>
<evidence type="ECO:0000259" key="3">
    <source>
        <dbReference type="Pfam" id="PF00296"/>
    </source>
</evidence>
<dbReference type="RefSeq" id="WP_269604835.1">
    <property type="nucleotide sequence ID" value="NZ_JAPWIJ010000005.1"/>
</dbReference>
<evidence type="ECO:0000256" key="1">
    <source>
        <dbReference type="ARBA" id="ARBA00023002"/>
    </source>
</evidence>
<dbReference type="InterPro" id="IPR050766">
    <property type="entry name" value="Bact_Lucif_Oxidored"/>
</dbReference>
<evidence type="ECO:0000313" key="4">
    <source>
        <dbReference type="EMBL" id="MCZ4519469.1"/>
    </source>
</evidence>
<keyword evidence="2" id="KW-0503">Monooxygenase</keyword>
<feature type="domain" description="Luciferase-like" evidence="3">
    <location>
        <begin position="26"/>
        <end position="367"/>
    </location>
</feature>
<dbReference type="InterPro" id="IPR011251">
    <property type="entry name" value="Luciferase-like_dom"/>
</dbReference>
<dbReference type="Pfam" id="PF00296">
    <property type="entry name" value="Bac_luciferase"/>
    <property type="match status" value="1"/>
</dbReference>